<accession>S4NUT5</accession>
<reference evidence="2" key="2">
    <citation type="submission" date="2013-05" db="EMBL/GenBank/DDBJ databases">
        <authorList>
            <person name="Carter J.-M."/>
            <person name="Baker S.C."/>
            <person name="Pink R."/>
            <person name="Carter D.R.F."/>
            <person name="Collins A."/>
            <person name="Tomlin J."/>
            <person name="Gibbs M."/>
            <person name="Breuker C.J."/>
        </authorList>
    </citation>
    <scope>NUCLEOTIDE SEQUENCE</scope>
    <source>
        <tissue evidence="2">Ovary</tissue>
    </source>
</reference>
<proteinExistence type="predicted"/>
<keyword evidence="1" id="KW-0472">Membrane</keyword>
<evidence type="ECO:0000256" key="1">
    <source>
        <dbReference type="SAM" id="Phobius"/>
    </source>
</evidence>
<name>S4NUT5_9NEOP</name>
<organism evidence="2">
    <name type="scientific">Pararge aegeria</name>
    <name type="common">speckled wood butterfly</name>
    <dbReference type="NCBI Taxonomy" id="116150"/>
    <lineage>
        <taxon>Eukaryota</taxon>
        <taxon>Metazoa</taxon>
        <taxon>Ecdysozoa</taxon>
        <taxon>Arthropoda</taxon>
        <taxon>Hexapoda</taxon>
        <taxon>Insecta</taxon>
        <taxon>Pterygota</taxon>
        <taxon>Neoptera</taxon>
        <taxon>Endopterygota</taxon>
        <taxon>Lepidoptera</taxon>
        <taxon>Glossata</taxon>
        <taxon>Ditrysia</taxon>
        <taxon>Papilionoidea</taxon>
        <taxon>Nymphalidae</taxon>
        <taxon>Satyrinae</taxon>
        <taxon>Satyrini</taxon>
        <taxon>Parargina</taxon>
        <taxon>Pararge</taxon>
    </lineage>
</organism>
<protein>
    <submittedName>
        <fullName evidence="2">Uncharacterized protein</fullName>
    </submittedName>
</protein>
<sequence length="79" mass="8971">MTSHMYVWRVATADENTIVTISSLPSHFSFIYLFIIGLVLAIDGYALTNIIMILQKLSYDHTECMIEIRSWATKNSASI</sequence>
<keyword evidence="1" id="KW-1133">Transmembrane helix</keyword>
<reference evidence="2" key="1">
    <citation type="journal article" date="2013" name="BMC Genomics">
        <title>Unscrambling butterfly oogenesis.</title>
        <authorList>
            <person name="Carter J.M."/>
            <person name="Baker S.C."/>
            <person name="Pink R."/>
            <person name="Carter D.R."/>
            <person name="Collins A."/>
            <person name="Tomlin J."/>
            <person name="Gibbs M."/>
            <person name="Breuker C.J."/>
        </authorList>
    </citation>
    <scope>NUCLEOTIDE SEQUENCE</scope>
    <source>
        <tissue evidence="2">Ovary</tissue>
    </source>
</reference>
<feature type="transmembrane region" description="Helical" evidence="1">
    <location>
        <begin position="30"/>
        <end position="54"/>
    </location>
</feature>
<dbReference type="AlphaFoldDB" id="S4NUT5"/>
<keyword evidence="1" id="KW-0812">Transmembrane</keyword>
<dbReference type="EMBL" id="GAIX01013227">
    <property type="protein sequence ID" value="JAA79333.1"/>
    <property type="molecule type" value="Transcribed_RNA"/>
</dbReference>
<evidence type="ECO:0000313" key="2">
    <source>
        <dbReference type="EMBL" id="JAA79333.1"/>
    </source>
</evidence>